<feature type="region of interest" description="Disordered" evidence="1">
    <location>
        <begin position="45"/>
        <end position="127"/>
    </location>
</feature>
<dbReference type="Proteomes" id="UP000652761">
    <property type="component" value="Unassembled WGS sequence"/>
</dbReference>
<dbReference type="AlphaFoldDB" id="A0A843W4H5"/>
<reference evidence="2" key="1">
    <citation type="submission" date="2017-07" db="EMBL/GenBank/DDBJ databases">
        <title>Taro Niue Genome Assembly and Annotation.</title>
        <authorList>
            <person name="Atibalentja N."/>
            <person name="Keating K."/>
            <person name="Fields C.J."/>
        </authorList>
    </citation>
    <scope>NUCLEOTIDE SEQUENCE</scope>
    <source>
        <strain evidence="2">Niue_2</strain>
        <tissue evidence="2">Leaf</tissue>
    </source>
</reference>
<protein>
    <submittedName>
        <fullName evidence="2">Uncharacterized protein</fullName>
    </submittedName>
</protein>
<feature type="compositionally biased region" description="Basic residues" evidence="1">
    <location>
        <begin position="89"/>
        <end position="101"/>
    </location>
</feature>
<proteinExistence type="predicted"/>
<sequence length="127" mass="14334">MILSKLCRHKSSVCRHIDYFPESSKKKKKLVVSTQVQCVSTHPLLPESSKNKKELVVSTQGAETIPEEEEESGKKGICIQGSRASPPGSRRKREKREKKHLRPEGEQISAGLKKNEKKKEKKISLSL</sequence>
<gene>
    <name evidence="2" type="ORF">Taro_035666</name>
</gene>
<evidence type="ECO:0000313" key="2">
    <source>
        <dbReference type="EMBL" id="MQM02896.1"/>
    </source>
</evidence>
<dbReference type="EMBL" id="NMUH01002938">
    <property type="protein sequence ID" value="MQM02896.1"/>
    <property type="molecule type" value="Genomic_DNA"/>
</dbReference>
<accession>A0A843W4H5</accession>
<evidence type="ECO:0000313" key="3">
    <source>
        <dbReference type="Proteomes" id="UP000652761"/>
    </source>
</evidence>
<name>A0A843W4H5_COLES</name>
<comment type="caution">
    <text evidence="2">The sequence shown here is derived from an EMBL/GenBank/DDBJ whole genome shotgun (WGS) entry which is preliminary data.</text>
</comment>
<organism evidence="2 3">
    <name type="scientific">Colocasia esculenta</name>
    <name type="common">Wild taro</name>
    <name type="synonym">Arum esculentum</name>
    <dbReference type="NCBI Taxonomy" id="4460"/>
    <lineage>
        <taxon>Eukaryota</taxon>
        <taxon>Viridiplantae</taxon>
        <taxon>Streptophyta</taxon>
        <taxon>Embryophyta</taxon>
        <taxon>Tracheophyta</taxon>
        <taxon>Spermatophyta</taxon>
        <taxon>Magnoliopsida</taxon>
        <taxon>Liliopsida</taxon>
        <taxon>Araceae</taxon>
        <taxon>Aroideae</taxon>
        <taxon>Colocasieae</taxon>
        <taxon>Colocasia</taxon>
    </lineage>
</organism>
<keyword evidence="3" id="KW-1185">Reference proteome</keyword>
<evidence type="ECO:0000256" key="1">
    <source>
        <dbReference type="SAM" id="MobiDB-lite"/>
    </source>
</evidence>